<evidence type="ECO:0000256" key="2">
    <source>
        <dbReference type="ARBA" id="ARBA00022728"/>
    </source>
</evidence>
<dbReference type="SUPFAM" id="SSF54928">
    <property type="entry name" value="RNA-binding domain, RBD"/>
    <property type="match status" value="1"/>
</dbReference>
<dbReference type="GO" id="GO:0006397">
    <property type="term" value="P:mRNA processing"/>
    <property type="evidence" value="ECO:0007669"/>
    <property type="project" value="UniProtKB-KW"/>
</dbReference>
<evidence type="ECO:0000313" key="9">
    <source>
        <dbReference type="Proteomes" id="UP000245207"/>
    </source>
</evidence>
<feature type="region of interest" description="Disordered" evidence="5">
    <location>
        <begin position="1"/>
        <end position="42"/>
    </location>
</feature>
<dbReference type="Gene3D" id="3.30.70.330">
    <property type="match status" value="1"/>
</dbReference>
<dbReference type="InterPro" id="IPR000504">
    <property type="entry name" value="RRM_dom"/>
</dbReference>
<dbReference type="GO" id="GO:0005681">
    <property type="term" value="C:spliceosomal complex"/>
    <property type="evidence" value="ECO:0007669"/>
    <property type="project" value="UniProtKB-KW"/>
</dbReference>
<dbReference type="InterPro" id="IPR003169">
    <property type="entry name" value="GYF"/>
</dbReference>
<evidence type="ECO:0000256" key="4">
    <source>
        <dbReference type="PROSITE-ProRule" id="PRU00176"/>
    </source>
</evidence>
<dbReference type="PROSITE" id="PS50102">
    <property type="entry name" value="RRM"/>
    <property type="match status" value="1"/>
</dbReference>
<name>A0A2U1KWS0_ARTAN</name>
<accession>A0A2U1KWS0</accession>
<dbReference type="GO" id="GO:0003723">
    <property type="term" value="F:RNA binding"/>
    <property type="evidence" value="ECO:0007669"/>
    <property type="project" value="UniProtKB-UniRule"/>
</dbReference>
<dbReference type="Pfam" id="PF02213">
    <property type="entry name" value="GYF"/>
    <property type="match status" value="1"/>
</dbReference>
<dbReference type="AlphaFoldDB" id="A0A2U1KWS0"/>
<dbReference type="PROSITE" id="PS50829">
    <property type="entry name" value="GYF"/>
    <property type="match status" value="1"/>
</dbReference>
<dbReference type="Pfam" id="PF00076">
    <property type="entry name" value="RRM_1"/>
    <property type="match status" value="1"/>
</dbReference>
<evidence type="ECO:0000259" key="6">
    <source>
        <dbReference type="PROSITE" id="PS50102"/>
    </source>
</evidence>
<dbReference type="InterPro" id="IPR012677">
    <property type="entry name" value="Nucleotide-bd_a/b_plait_sf"/>
</dbReference>
<dbReference type="PANTHER" id="PTHR23147">
    <property type="entry name" value="SERINE/ARGININE RICH SPLICING FACTOR"/>
    <property type="match status" value="1"/>
</dbReference>
<dbReference type="STRING" id="35608.A0A2U1KWS0"/>
<evidence type="ECO:0000256" key="5">
    <source>
        <dbReference type="SAM" id="MobiDB-lite"/>
    </source>
</evidence>
<sequence length="597" mass="66759">MAIGTGHGSINYSESKRNDHLDNNRRQEQRNEGIPNKSHPNFREEHKSFSSIFVSNIPWNASIQDLWDICNKWGVVIDVYIATKRSKSGHRFGFVRFINVNDINQLVSNLRTTWMGGFHLFADAAKYGRTYNRPVERSGDGKPNVGSNFQSVSIKENVFQSFNSYAKAVMGNKSVDMSGKCGTRNAGAESVGVSDCNKVHKDAGNEAVMTISVDDCIDLDGMERSILAKVKDLSVISELLKHMSSEGFDDVGLRYVGGRWVWLEFDSMDQVESVKTSKALNEIFLEFKDVSHDFIPDERCVWIDVVGMPLGSWAPEVYKKLGGRWGSSVFTDMVSDGPMSHGKVCVLTESLHRVLESFIVSYRNRNYRIIATEFAYWAPNIESMEVNSESNPPERKDAEGPSLDESLENEEHLDVDSCDSDSPKNVNNDSVSPSSQVLREEDVRGVENDLVDSFEEGEIRGDSVLFNDGCIKDGMEKNLEDDAEILGVHSQGDCGNVTTDDNDPLRSRLLHQDKCQVTPVITPEKDFNIAPPSTPPGNDLNIAVESGSSWLDYVGPLTSDEIDSDKRWSYRDPNGNIHGLFSLAQLRTWKDYFPSDL</sequence>
<protein>
    <recommendedName>
        <fullName evidence="10">RRM domain-containing protein</fullName>
    </recommendedName>
</protein>
<dbReference type="EMBL" id="PKPP01013261">
    <property type="protein sequence ID" value="PWA41173.1"/>
    <property type="molecule type" value="Genomic_DNA"/>
</dbReference>
<evidence type="ECO:0000256" key="1">
    <source>
        <dbReference type="ARBA" id="ARBA00022664"/>
    </source>
</evidence>
<evidence type="ECO:0008006" key="10">
    <source>
        <dbReference type="Google" id="ProtNLM"/>
    </source>
</evidence>
<feature type="domain" description="GYF" evidence="7">
    <location>
        <begin position="565"/>
        <end position="597"/>
    </location>
</feature>
<gene>
    <name evidence="8" type="ORF">CTI12_AA443780</name>
</gene>
<dbReference type="InterPro" id="IPR050907">
    <property type="entry name" value="SRSF"/>
</dbReference>
<dbReference type="SUPFAM" id="SSF55277">
    <property type="entry name" value="GYF domain"/>
    <property type="match status" value="1"/>
</dbReference>
<keyword evidence="2" id="KW-0747">Spliceosome</keyword>
<organism evidence="8 9">
    <name type="scientific">Artemisia annua</name>
    <name type="common">Sweet wormwood</name>
    <dbReference type="NCBI Taxonomy" id="35608"/>
    <lineage>
        <taxon>Eukaryota</taxon>
        <taxon>Viridiplantae</taxon>
        <taxon>Streptophyta</taxon>
        <taxon>Embryophyta</taxon>
        <taxon>Tracheophyta</taxon>
        <taxon>Spermatophyta</taxon>
        <taxon>Magnoliopsida</taxon>
        <taxon>eudicotyledons</taxon>
        <taxon>Gunneridae</taxon>
        <taxon>Pentapetalae</taxon>
        <taxon>asterids</taxon>
        <taxon>campanulids</taxon>
        <taxon>Asterales</taxon>
        <taxon>Asteraceae</taxon>
        <taxon>Asteroideae</taxon>
        <taxon>Anthemideae</taxon>
        <taxon>Artemisiinae</taxon>
        <taxon>Artemisia</taxon>
    </lineage>
</organism>
<feature type="compositionally biased region" description="Basic and acidic residues" evidence="5">
    <location>
        <begin position="14"/>
        <end position="31"/>
    </location>
</feature>
<dbReference type="CDD" id="cd00590">
    <property type="entry name" value="RRM_SF"/>
    <property type="match status" value="1"/>
</dbReference>
<evidence type="ECO:0000313" key="8">
    <source>
        <dbReference type="EMBL" id="PWA41173.1"/>
    </source>
</evidence>
<keyword evidence="9" id="KW-1185">Reference proteome</keyword>
<feature type="region of interest" description="Disordered" evidence="5">
    <location>
        <begin position="385"/>
        <end position="444"/>
    </location>
</feature>
<evidence type="ECO:0000256" key="3">
    <source>
        <dbReference type="ARBA" id="ARBA00023187"/>
    </source>
</evidence>
<keyword evidence="1" id="KW-0507">mRNA processing</keyword>
<dbReference type="SMART" id="SM00360">
    <property type="entry name" value="RRM"/>
    <property type="match status" value="1"/>
</dbReference>
<dbReference type="Gene3D" id="3.30.1490.40">
    <property type="match status" value="1"/>
</dbReference>
<dbReference type="Proteomes" id="UP000245207">
    <property type="component" value="Unassembled WGS sequence"/>
</dbReference>
<dbReference type="GO" id="GO:0008380">
    <property type="term" value="P:RNA splicing"/>
    <property type="evidence" value="ECO:0007669"/>
    <property type="project" value="UniProtKB-KW"/>
</dbReference>
<dbReference type="InterPro" id="IPR035979">
    <property type="entry name" value="RBD_domain_sf"/>
</dbReference>
<evidence type="ECO:0000259" key="7">
    <source>
        <dbReference type="PROSITE" id="PS50829"/>
    </source>
</evidence>
<reference evidence="8 9" key="1">
    <citation type="journal article" date="2018" name="Mol. Plant">
        <title>The genome of Artemisia annua provides insight into the evolution of Asteraceae family and artemisinin biosynthesis.</title>
        <authorList>
            <person name="Shen Q."/>
            <person name="Zhang L."/>
            <person name="Liao Z."/>
            <person name="Wang S."/>
            <person name="Yan T."/>
            <person name="Shi P."/>
            <person name="Liu M."/>
            <person name="Fu X."/>
            <person name="Pan Q."/>
            <person name="Wang Y."/>
            <person name="Lv Z."/>
            <person name="Lu X."/>
            <person name="Zhang F."/>
            <person name="Jiang W."/>
            <person name="Ma Y."/>
            <person name="Chen M."/>
            <person name="Hao X."/>
            <person name="Li L."/>
            <person name="Tang Y."/>
            <person name="Lv G."/>
            <person name="Zhou Y."/>
            <person name="Sun X."/>
            <person name="Brodelius P.E."/>
            <person name="Rose J.K.C."/>
            <person name="Tang K."/>
        </authorList>
    </citation>
    <scope>NUCLEOTIDE SEQUENCE [LARGE SCALE GENOMIC DNA]</scope>
    <source>
        <strain evidence="9">cv. Huhao1</strain>
        <tissue evidence="8">Leaf</tissue>
    </source>
</reference>
<keyword evidence="3" id="KW-0508">mRNA splicing</keyword>
<comment type="caution">
    <text evidence="8">The sequence shown here is derived from an EMBL/GenBank/DDBJ whole genome shotgun (WGS) entry which is preliminary data.</text>
</comment>
<proteinExistence type="predicted"/>
<feature type="compositionally biased region" description="Polar residues" evidence="5">
    <location>
        <begin position="423"/>
        <end position="437"/>
    </location>
</feature>
<keyword evidence="4" id="KW-0694">RNA-binding</keyword>
<dbReference type="OrthoDB" id="1750209at2759"/>
<dbReference type="InterPro" id="IPR035445">
    <property type="entry name" value="GYF-like_dom_sf"/>
</dbReference>
<feature type="domain" description="RRM" evidence="6">
    <location>
        <begin position="50"/>
        <end position="127"/>
    </location>
</feature>